<keyword evidence="2" id="KW-1133">Transmembrane helix</keyword>
<dbReference type="PANTHER" id="PTHR24047:SF29">
    <property type="entry name" value="EATER-RELATED"/>
    <property type="match status" value="1"/>
</dbReference>
<dbReference type="PANTHER" id="PTHR24047">
    <property type="entry name" value="FI01909P-RELATED"/>
    <property type="match status" value="1"/>
</dbReference>
<sequence>MVLYLVKADSKVCSEEKVVNSLQLVSYVRTYTELHNAICVKNTIIDYDYYEYVETTYNCLKTVTNSKLMTRYQPQVENKTVYFCCPGYSQIDNLNSNNTNEDDIKCEPICDPPCQNGLCEAPQKCLCLPGYIRGLDPSTACLPVCDLDCGHGICDKPNTCKCFSGYELTHTTSHAVCTEIQHKDIECISGYIKSGNGTCEPKCSNGCINGFCISPETCQCNPGFHLEPINIDGSKICKPDCDPGYKHKGGICHPECHHSCGNGTCILPNVCECFRGYKIDITKFSSQATSNGFLCIPSCKGVCAGECVAPNTCITSTVTTPTSKYTTSPLSTTTSLSTPQSTTSRSTASLLITPRTTTSRSTAFWWTTPRTITSRFTAFWYTTPRTTPSRSTPFWWTSPRTTTSRSTAFRWTTPRTTTSRSTPFWWTTPRTTTSHDNAFWSTLRTTISQSTAFWWTTPRTTTSWSTNPISTSLSTTRQYTEENHVTTAKGNSTKTVKIDPSESTHNGAGKTWVEQHWASVLLTVLLLLFAMLVMIIVLRRKPIIIYLRGRSYVVEDDELTGYNIDQRVHYSKRKDNLECK</sequence>
<protein>
    <recommendedName>
        <fullName evidence="3">EGF-like domain-containing protein</fullName>
    </recommendedName>
</protein>
<feature type="domain" description="EGF-like" evidence="3">
    <location>
        <begin position="109"/>
        <end position="142"/>
    </location>
</feature>
<evidence type="ECO:0000256" key="1">
    <source>
        <dbReference type="SAM" id="MobiDB-lite"/>
    </source>
</evidence>
<dbReference type="SMART" id="SM00181">
    <property type="entry name" value="EGF"/>
    <property type="match status" value="4"/>
</dbReference>
<dbReference type="AlphaFoldDB" id="A0A8S1A1U1"/>
<reference evidence="4 5" key="1">
    <citation type="submission" date="2020-04" db="EMBL/GenBank/DDBJ databases">
        <authorList>
            <person name="Wallbank WR R."/>
            <person name="Pardo Diaz C."/>
            <person name="Kozak K."/>
            <person name="Martin S."/>
            <person name="Jiggins C."/>
            <person name="Moest M."/>
            <person name="Warren A I."/>
            <person name="Byers J.R.P. K."/>
            <person name="Montejo-Kovacevich G."/>
            <person name="Yen C E."/>
        </authorList>
    </citation>
    <scope>NUCLEOTIDE SEQUENCE [LARGE SCALE GENOMIC DNA]</scope>
</reference>
<dbReference type="InterPro" id="IPR000742">
    <property type="entry name" value="EGF"/>
</dbReference>
<proteinExistence type="predicted"/>
<evidence type="ECO:0000313" key="4">
    <source>
        <dbReference type="EMBL" id="CAB3239274.1"/>
    </source>
</evidence>
<dbReference type="Proteomes" id="UP000494256">
    <property type="component" value="Unassembled WGS sequence"/>
</dbReference>
<evidence type="ECO:0000259" key="3">
    <source>
        <dbReference type="SMART" id="SM00181"/>
    </source>
</evidence>
<feature type="transmembrane region" description="Helical" evidence="2">
    <location>
        <begin position="517"/>
        <end position="538"/>
    </location>
</feature>
<accession>A0A8S1A1U1</accession>
<gene>
    <name evidence="4" type="ORF">APLA_LOCUS8600</name>
</gene>
<name>A0A8S1A1U1_ARCPL</name>
<feature type="region of interest" description="Disordered" evidence="1">
    <location>
        <begin position="321"/>
        <end position="342"/>
    </location>
</feature>
<dbReference type="InterPro" id="IPR053255">
    <property type="entry name" value="EGF-like_domain"/>
</dbReference>
<dbReference type="EMBL" id="CADEBD010000308">
    <property type="protein sequence ID" value="CAB3239274.1"/>
    <property type="molecule type" value="Genomic_DNA"/>
</dbReference>
<feature type="domain" description="EGF-like" evidence="3">
    <location>
        <begin position="255"/>
        <end position="296"/>
    </location>
</feature>
<dbReference type="InterPro" id="IPR009030">
    <property type="entry name" value="Growth_fac_rcpt_cys_sf"/>
</dbReference>
<feature type="domain" description="EGF-like" evidence="3">
    <location>
        <begin position="144"/>
        <end position="178"/>
    </location>
</feature>
<evidence type="ECO:0000256" key="2">
    <source>
        <dbReference type="SAM" id="Phobius"/>
    </source>
</evidence>
<keyword evidence="2" id="KW-0812">Transmembrane</keyword>
<evidence type="ECO:0000313" key="5">
    <source>
        <dbReference type="Proteomes" id="UP000494256"/>
    </source>
</evidence>
<organism evidence="4 5">
    <name type="scientific">Arctia plantaginis</name>
    <name type="common">Wood tiger moth</name>
    <name type="synonym">Phalaena plantaginis</name>
    <dbReference type="NCBI Taxonomy" id="874455"/>
    <lineage>
        <taxon>Eukaryota</taxon>
        <taxon>Metazoa</taxon>
        <taxon>Ecdysozoa</taxon>
        <taxon>Arthropoda</taxon>
        <taxon>Hexapoda</taxon>
        <taxon>Insecta</taxon>
        <taxon>Pterygota</taxon>
        <taxon>Neoptera</taxon>
        <taxon>Endopterygota</taxon>
        <taxon>Lepidoptera</taxon>
        <taxon>Glossata</taxon>
        <taxon>Ditrysia</taxon>
        <taxon>Noctuoidea</taxon>
        <taxon>Erebidae</taxon>
        <taxon>Arctiinae</taxon>
        <taxon>Arctia</taxon>
    </lineage>
</organism>
<comment type="caution">
    <text evidence="4">The sequence shown here is derived from an EMBL/GenBank/DDBJ whole genome shotgun (WGS) entry which is preliminary data.</text>
</comment>
<dbReference type="Gene3D" id="2.10.25.10">
    <property type="entry name" value="Laminin"/>
    <property type="match status" value="4"/>
</dbReference>
<keyword evidence="2" id="KW-0472">Membrane</keyword>
<feature type="domain" description="EGF-like" evidence="3">
    <location>
        <begin position="202"/>
        <end position="238"/>
    </location>
</feature>
<dbReference type="SUPFAM" id="SSF57184">
    <property type="entry name" value="Growth factor receptor domain"/>
    <property type="match status" value="1"/>
</dbReference>